<evidence type="ECO:0008006" key="4">
    <source>
        <dbReference type="Google" id="ProtNLM"/>
    </source>
</evidence>
<comment type="caution">
    <text evidence="2">The sequence shown here is derived from an EMBL/GenBank/DDBJ whole genome shotgun (WGS) entry which is preliminary data.</text>
</comment>
<reference evidence="2" key="1">
    <citation type="submission" date="2021-04" db="EMBL/GenBank/DDBJ databases">
        <title>Sinoanaerobacter chloroacetimidivorans sp. nov., an obligate anaerobic bacterium isolated from anaerobic sludge.</title>
        <authorList>
            <person name="Bao Y."/>
        </authorList>
    </citation>
    <scope>NUCLEOTIDE SEQUENCE</scope>
    <source>
        <strain evidence="2">BAD-6</strain>
    </source>
</reference>
<protein>
    <recommendedName>
        <fullName evidence="4">Peptidase M14 carboxypeptidase A domain-containing protein</fullName>
    </recommendedName>
</protein>
<gene>
    <name evidence="2" type="ORF">KCX82_18225</name>
</gene>
<feature type="signal peptide" evidence="1">
    <location>
        <begin position="1"/>
        <end position="28"/>
    </location>
</feature>
<dbReference type="Gene3D" id="3.40.630.10">
    <property type="entry name" value="Zn peptidases"/>
    <property type="match status" value="1"/>
</dbReference>
<keyword evidence="1" id="KW-0732">Signal</keyword>
<name>A0A8J7W3H6_9FIRM</name>
<keyword evidence="3" id="KW-1185">Reference proteome</keyword>
<proteinExistence type="predicted"/>
<organism evidence="2 3">
    <name type="scientific">Sinanaerobacter chloroacetimidivorans</name>
    <dbReference type="NCBI Taxonomy" id="2818044"/>
    <lineage>
        <taxon>Bacteria</taxon>
        <taxon>Bacillati</taxon>
        <taxon>Bacillota</taxon>
        <taxon>Clostridia</taxon>
        <taxon>Peptostreptococcales</taxon>
        <taxon>Anaerovoracaceae</taxon>
        <taxon>Sinanaerobacter</taxon>
    </lineage>
</organism>
<dbReference type="Proteomes" id="UP000675664">
    <property type="component" value="Unassembled WGS sequence"/>
</dbReference>
<dbReference type="SUPFAM" id="SSF53187">
    <property type="entry name" value="Zn-dependent exopeptidases"/>
    <property type="match status" value="1"/>
</dbReference>
<feature type="chain" id="PRO_5035212696" description="Peptidase M14 carboxypeptidase A domain-containing protein" evidence="1">
    <location>
        <begin position="29"/>
        <end position="1394"/>
    </location>
</feature>
<evidence type="ECO:0000313" key="3">
    <source>
        <dbReference type="Proteomes" id="UP000675664"/>
    </source>
</evidence>
<reference evidence="2" key="2">
    <citation type="submission" date="2021-04" db="EMBL/GenBank/DDBJ databases">
        <authorList>
            <person name="Liu J."/>
        </authorList>
    </citation>
    <scope>NUCLEOTIDE SEQUENCE</scope>
    <source>
        <strain evidence="2">BAD-6</strain>
    </source>
</reference>
<evidence type="ECO:0000256" key="1">
    <source>
        <dbReference type="SAM" id="SignalP"/>
    </source>
</evidence>
<accession>A0A8J7W3H6</accession>
<sequence>MQLKKIKKFLSVLIVLSLVFSLGINTYAVDDSPAYNAAILLENNADLNEVTPGALEVEPPAGPDAVTTEALDLVTPEALNLVTPEALDFVTPEALEVVTPEALALALENNRLYIKSVEVINGGPVQILYRPEVYRGVSESGEDPDKYYTTRREINLKDPRIFHVEFTVPAEGITDPQAFLDTVNFTYGGFALNRWGNGSNLRGTTPIMLLLNKQIVAVADGYKVSASIRVNSPYGSSNANATSNIPYNGYNGGTQGDFGSGQTADNRAFFQFGPTYEGPGTYALEAVADGQTLAAASLHIGPYDEYHSWIEINEFCQDLIEAITGERADVDAKPLGVLAAGTVVKNADGKFESGDGVYVEVSILGYGLTDNYSGTNANYNNYSQFNPIWNVVVAKDGKTVDDYLKPGGLKDQMNDNPQALIDKYINADPEDIDFVTPFYQNNVHSDEVSGTDSMIHLINALIDGGNEGKTLSYKTFDDGQITWNYRPSSNTNTGYTAFNHVVNAGQFSSDTSRTEMSIDTGEILDKFIMVNTLCSNPDGKAAMRRVNRYGMDLNRDAVYATQPETIALTQDIAKWDPIVMLEWHGYVSQMLIEPCTPPHSQNYEPDLTLNNMIQLAYSGGKALTASTGYNRFHLPWDSMANGWDDGGNIYGPMFAMLFGCMGWTIELPHSNSDAFEAGNAINYAMLNALLEGDTAYYDGNVLNRSIDGKDSHAVDNKYTSLRKSTILNKLEFKLRGVENIDSQAADKYFIDVVSGVGKYVGRARKDDGNGGKLPFFPDYLVIPGTPETQFNVAEAYRTLDFTMRYGAKVSKTTEPVTYNGVTYPAGTYLYDMKQGRRNFIAEIMSKGYDATNFASMYADIYCNFPDTRGFDCVEVWSPDLFDGKTVSVDSVEKKANIAGAPDEYVVFKSNSVDSVRFVNLLLSGRSSGPSFINSKEDVWMLRKSAEGVGTMSDYIIEAKNLDKIYALVDNPDLGLKGCHLEGKYISALPKEAVKLVEPVISLNSTRNAATVGGAIYWALDDYMGFGSMKNADGTDYNGNSASAVRPGANVVLMNNAAASGNLLTAIKNNKLGLVMVQSAASLTNANFGTGTSSPTTGSFGDVALYGDYNVDDSLFTANYASTDTIYARGNYFTGNIPEGSKILFKSKDGGAFIGGFQATGGSKDIFQNRTTMFSTILKGGGIAGKPVQSVTFGSNMFFRPHYQKYYPMLATAIFAGAAGILDDQIDPVINSIEFGSSDVVVSASDADSGMAAYALYKWDIAAKKYVLEAEQADGTFALASVESRYMIVATDYAGNEAVGKFAFINGTFFVYGTETAAPSAVIEKLSNNKNSLTVTVTETFFKEGNAVFNRGLAKKFSIDNNAAGTYDVEGYKVYVDTKGNTQVRECKITNFTAQ</sequence>
<dbReference type="RefSeq" id="WP_227019957.1">
    <property type="nucleotide sequence ID" value="NZ_JAGSND010000017.1"/>
</dbReference>
<evidence type="ECO:0000313" key="2">
    <source>
        <dbReference type="EMBL" id="MBR0599824.1"/>
    </source>
</evidence>
<dbReference type="EMBL" id="JAGSND010000017">
    <property type="protein sequence ID" value="MBR0599824.1"/>
    <property type="molecule type" value="Genomic_DNA"/>
</dbReference>